<sequence>LHNDCSYYANELAILQEKTESSNTDSRIVEVKVNKKQYGTTIRKCIYFCLLSQVGVSQCTDVINYICKNVFDQQLSDTPSTTVVAQMAYEIGVLSDIQTGYLLHKSRVTTLAWDGTTFKDDHVNELHVNICLESGPNIIPLVLSIDALPGGSKEDYYPHITNSLLDVVRTYCDCYGLSDTDVKQEIFAKIKSCLTDRAAVNHCVVTRLKEEFDMDLMELKCQVHPLDGLAVSARATLLELDQKWAPLAQERCPTGCCAAQLIHNISKMRYKQGTGDPSGFVTFLREKKLQPGIILRYVGNRIHVLFH</sequence>
<accession>A0A0B7B8K8</accession>
<evidence type="ECO:0000313" key="1">
    <source>
        <dbReference type="EMBL" id="CEK88646.1"/>
    </source>
</evidence>
<protein>
    <submittedName>
        <fullName evidence="1">Uncharacterized protein</fullName>
    </submittedName>
</protein>
<feature type="non-terminal residue" evidence="1">
    <location>
        <position position="1"/>
    </location>
</feature>
<proteinExistence type="predicted"/>
<feature type="non-terminal residue" evidence="1">
    <location>
        <position position="307"/>
    </location>
</feature>
<dbReference type="EMBL" id="HACG01041781">
    <property type="protein sequence ID" value="CEK88646.1"/>
    <property type="molecule type" value="Transcribed_RNA"/>
</dbReference>
<organism evidence="1">
    <name type="scientific">Arion vulgaris</name>
    <dbReference type="NCBI Taxonomy" id="1028688"/>
    <lineage>
        <taxon>Eukaryota</taxon>
        <taxon>Metazoa</taxon>
        <taxon>Spiralia</taxon>
        <taxon>Lophotrochozoa</taxon>
        <taxon>Mollusca</taxon>
        <taxon>Gastropoda</taxon>
        <taxon>Heterobranchia</taxon>
        <taxon>Euthyneura</taxon>
        <taxon>Panpulmonata</taxon>
        <taxon>Eupulmonata</taxon>
        <taxon>Stylommatophora</taxon>
        <taxon>Helicina</taxon>
        <taxon>Arionoidea</taxon>
        <taxon>Arionidae</taxon>
        <taxon>Arion</taxon>
    </lineage>
</organism>
<gene>
    <name evidence="1" type="primary">ORF166329</name>
</gene>
<name>A0A0B7B8K8_9EUPU</name>
<reference evidence="1" key="1">
    <citation type="submission" date="2014-12" db="EMBL/GenBank/DDBJ databases">
        <title>Insight into the proteome of Arion vulgaris.</title>
        <authorList>
            <person name="Aradska J."/>
            <person name="Bulat T."/>
            <person name="Smidak R."/>
            <person name="Sarate P."/>
            <person name="Gangsoo J."/>
            <person name="Sialana F."/>
            <person name="Bilban M."/>
            <person name="Lubec G."/>
        </authorList>
    </citation>
    <scope>NUCLEOTIDE SEQUENCE</scope>
    <source>
        <tissue evidence="1">Skin</tissue>
    </source>
</reference>
<dbReference type="AlphaFoldDB" id="A0A0B7B8K8"/>